<feature type="domain" description="Phosphatidic acid phosphatase type 2/haloperoxidase" evidence="2">
    <location>
        <begin position="145"/>
        <end position="250"/>
    </location>
</feature>
<dbReference type="AlphaFoldDB" id="A0A4Q7MVB3"/>
<gene>
    <name evidence="3" type="ORF">EV199_2944</name>
</gene>
<keyword evidence="1" id="KW-0732">Signal</keyword>
<accession>A0A4Q7MVB3</accession>
<dbReference type="Pfam" id="PF01569">
    <property type="entry name" value="PAP2"/>
    <property type="match status" value="1"/>
</dbReference>
<dbReference type="RefSeq" id="WP_130541580.1">
    <property type="nucleotide sequence ID" value="NZ_CP042431.1"/>
</dbReference>
<keyword evidence="4" id="KW-1185">Reference proteome</keyword>
<sequence>MKCRIVLLMALLISLNVNAQTDSARKQSPVYKVHVKYEMPAAITGLILFGSVANPAVVKNASITKEELSKLSPQHVNRFDRSVITDNAQRYANAISRSDFLLNASILSPALLALDKKIRKDWLDIISMYMMTHAVNNTVFVATVGLVHRARPLVYNTSLPIEERTGKNRTNSFYSGHVSNSAASTFFIVKVFTDYHQIKGWKRIMLYGAAAVPPALAGHYRIQGGRHFRTDVITGLLVGAGSGILVPEFHRCKTEKRISVTPYYAASASGLSISLKL</sequence>
<feature type="signal peptide" evidence="1">
    <location>
        <begin position="1"/>
        <end position="19"/>
    </location>
</feature>
<dbReference type="InterPro" id="IPR036938">
    <property type="entry name" value="PAP2/HPO_sf"/>
</dbReference>
<dbReference type="Proteomes" id="UP000293874">
    <property type="component" value="Unassembled WGS sequence"/>
</dbReference>
<name>A0A4Q7MVB3_9BACT</name>
<proteinExistence type="predicted"/>
<dbReference type="SUPFAM" id="SSF48317">
    <property type="entry name" value="Acid phosphatase/Vanadium-dependent haloperoxidase"/>
    <property type="match status" value="1"/>
</dbReference>
<comment type="caution">
    <text evidence="3">The sequence shown here is derived from an EMBL/GenBank/DDBJ whole genome shotgun (WGS) entry which is preliminary data.</text>
</comment>
<evidence type="ECO:0000313" key="3">
    <source>
        <dbReference type="EMBL" id="RZS71043.1"/>
    </source>
</evidence>
<reference evidence="3 4" key="1">
    <citation type="submission" date="2019-02" db="EMBL/GenBank/DDBJ databases">
        <title>Genomic Encyclopedia of Type Strains, Phase IV (KMG-IV): sequencing the most valuable type-strain genomes for metagenomic binning, comparative biology and taxonomic classification.</title>
        <authorList>
            <person name="Goeker M."/>
        </authorList>
    </citation>
    <scope>NUCLEOTIDE SEQUENCE [LARGE SCALE GENOMIC DNA]</scope>
    <source>
        <strain evidence="3 4">DSM 18116</strain>
    </source>
</reference>
<dbReference type="OrthoDB" id="9806134at2"/>
<evidence type="ECO:0000259" key="2">
    <source>
        <dbReference type="Pfam" id="PF01569"/>
    </source>
</evidence>
<organism evidence="3 4">
    <name type="scientific">Pseudobacter ginsenosidimutans</name>
    <dbReference type="NCBI Taxonomy" id="661488"/>
    <lineage>
        <taxon>Bacteria</taxon>
        <taxon>Pseudomonadati</taxon>
        <taxon>Bacteroidota</taxon>
        <taxon>Chitinophagia</taxon>
        <taxon>Chitinophagales</taxon>
        <taxon>Chitinophagaceae</taxon>
        <taxon>Pseudobacter</taxon>
    </lineage>
</organism>
<protein>
    <submittedName>
        <fullName evidence="3">PAP2 superfamily protein</fullName>
    </submittedName>
</protein>
<dbReference type="EMBL" id="SGXA01000002">
    <property type="protein sequence ID" value="RZS71043.1"/>
    <property type="molecule type" value="Genomic_DNA"/>
</dbReference>
<evidence type="ECO:0000256" key="1">
    <source>
        <dbReference type="SAM" id="SignalP"/>
    </source>
</evidence>
<feature type="chain" id="PRO_5020531679" evidence="1">
    <location>
        <begin position="20"/>
        <end position="277"/>
    </location>
</feature>
<dbReference type="Gene3D" id="1.20.144.10">
    <property type="entry name" value="Phosphatidic acid phosphatase type 2/haloperoxidase"/>
    <property type="match status" value="1"/>
</dbReference>
<dbReference type="CDD" id="cd01610">
    <property type="entry name" value="PAP2_like"/>
    <property type="match status" value="1"/>
</dbReference>
<evidence type="ECO:0000313" key="4">
    <source>
        <dbReference type="Proteomes" id="UP000293874"/>
    </source>
</evidence>
<dbReference type="InterPro" id="IPR000326">
    <property type="entry name" value="PAP2/HPO"/>
</dbReference>